<keyword evidence="3" id="KW-0808">Transferase</keyword>
<feature type="domain" description="RNA polymerase sigma factor 54 core-binding" evidence="11">
    <location>
        <begin position="119"/>
        <end position="312"/>
    </location>
</feature>
<dbReference type="PROSITE" id="PS50044">
    <property type="entry name" value="SIGMA54_3"/>
    <property type="match status" value="1"/>
</dbReference>
<proteinExistence type="inferred from homology"/>
<evidence type="ECO:0000256" key="2">
    <source>
        <dbReference type="ARBA" id="ARBA00022478"/>
    </source>
</evidence>
<dbReference type="Gene3D" id="1.10.10.60">
    <property type="entry name" value="Homeodomain-like"/>
    <property type="match status" value="1"/>
</dbReference>
<dbReference type="PANTHER" id="PTHR32248">
    <property type="entry name" value="RNA POLYMERASE SIGMA-54 FACTOR"/>
    <property type="match status" value="1"/>
</dbReference>
<evidence type="ECO:0000256" key="7">
    <source>
        <dbReference type="ARBA" id="ARBA00023125"/>
    </source>
</evidence>
<keyword evidence="2" id="KW-0240">DNA-directed RNA polymerase</keyword>
<evidence type="ECO:0000256" key="5">
    <source>
        <dbReference type="ARBA" id="ARBA00023015"/>
    </source>
</evidence>
<dbReference type="PIRSF" id="PIRSF000774">
    <property type="entry name" value="RpoN"/>
    <property type="match status" value="1"/>
</dbReference>
<evidence type="ECO:0000313" key="13">
    <source>
        <dbReference type="Proteomes" id="UP001501410"/>
    </source>
</evidence>
<dbReference type="Pfam" id="PF00309">
    <property type="entry name" value="Sigma54_AID"/>
    <property type="match status" value="1"/>
</dbReference>
<evidence type="ECO:0000256" key="9">
    <source>
        <dbReference type="SAM" id="MobiDB-lite"/>
    </source>
</evidence>
<reference evidence="13" key="1">
    <citation type="journal article" date="2019" name="Int. J. Syst. Evol. Microbiol.">
        <title>The Global Catalogue of Microorganisms (GCM) 10K type strain sequencing project: providing services to taxonomists for standard genome sequencing and annotation.</title>
        <authorList>
            <consortium name="The Broad Institute Genomics Platform"/>
            <consortium name="The Broad Institute Genome Sequencing Center for Infectious Disease"/>
            <person name="Wu L."/>
            <person name="Ma J."/>
        </authorList>
    </citation>
    <scope>NUCLEOTIDE SEQUENCE [LARGE SCALE GENOMIC DNA]</scope>
    <source>
        <strain evidence="13">JCM 31921</strain>
    </source>
</reference>
<dbReference type="Pfam" id="PF04963">
    <property type="entry name" value="Sigma54_CBD"/>
    <property type="match status" value="1"/>
</dbReference>
<accession>A0ABP8MKH5</accession>
<keyword evidence="5" id="KW-0805">Transcription regulation</keyword>
<keyword evidence="6" id="KW-0731">Sigma factor</keyword>
<evidence type="ECO:0000256" key="1">
    <source>
        <dbReference type="ARBA" id="ARBA00008798"/>
    </source>
</evidence>
<dbReference type="Pfam" id="PF04552">
    <property type="entry name" value="Sigma54_DBD"/>
    <property type="match status" value="1"/>
</dbReference>
<evidence type="ECO:0000259" key="10">
    <source>
        <dbReference type="Pfam" id="PF04552"/>
    </source>
</evidence>
<dbReference type="EMBL" id="BAABEZ010000004">
    <property type="protein sequence ID" value="GAA4451078.1"/>
    <property type="molecule type" value="Genomic_DNA"/>
</dbReference>
<comment type="caution">
    <text evidence="12">The sequence shown here is derived from an EMBL/GenBank/DDBJ whole genome shotgun (WGS) entry which is preliminary data.</text>
</comment>
<feature type="domain" description="RNA polymerase sigma factor 54 DNA-binding" evidence="10">
    <location>
        <begin position="335"/>
        <end position="493"/>
    </location>
</feature>
<dbReference type="InterPro" id="IPR000394">
    <property type="entry name" value="RNA_pol_sigma_54"/>
</dbReference>
<dbReference type="InterPro" id="IPR007046">
    <property type="entry name" value="RNA_pol_sigma_54_core-bd"/>
</dbReference>
<organism evidence="12 13">
    <name type="scientific">Rurimicrobium arvi</name>
    <dbReference type="NCBI Taxonomy" id="2049916"/>
    <lineage>
        <taxon>Bacteria</taxon>
        <taxon>Pseudomonadati</taxon>
        <taxon>Bacteroidota</taxon>
        <taxon>Chitinophagia</taxon>
        <taxon>Chitinophagales</taxon>
        <taxon>Chitinophagaceae</taxon>
        <taxon>Rurimicrobium</taxon>
    </lineage>
</organism>
<keyword evidence="8" id="KW-0804">Transcription</keyword>
<dbReference type="Proteomes" id="UP001501410">
    <property type="component" value="Unassembled WGS sequence"/>
</dbReference>
<dbReference type="NCBIfam" id="TIGR02395">
    <property type="entry name" value="rpoN_sigma"/>
    <property type="match status" value="1"/>
</dbReference>
<protein>
    <submittedName>
        <fullName evidence="12">RNA polymerase factor sigma-54</fullName>
    </submittedName>
</protein>
<dbReference type="InterPro" id="IPR038709">
    <property type="entry name" value="RpoN_core-bd_sf"/>
</dbReference>
<name>A0ABP8MKH5_9BACT</name>
<dbReference type="RefSeq" id="WP_344822943.1">
    <property type="nucleotide sequence ID" value="NZ_BAABEZ010000004.1"/>
</dbReference>
<dbReference type="PANTHER" id="PTHR32248:SF4">
    <property type="entry name" value="RNA POLYMERASE SIGMA-54 FACTOR"/>
    <property type="match status" value="1"/>
</dbReference>
<feature type="region of interest" description="Disordered" evidence="9">
    <location>
        <begin position="50"/>
        <end position="90"/>
    </location>
</feature>
<dbReference type="PROSITE" id="PS00718">
    <property type="entry name" value="SIGMA54_2"/>
    <property type="match status" value="1"/>
</dbReference>
<gene>
    <name evidence="12" type="primary">rpoN</name>
    <name evidence="12" type="ORF">GCM10023092_08090</name>
</gene>
<evidence type="ECO:0000313" key="12">
    <source>
        <dbReference type="EMBL" id="GAA4451078.1"/>
    </source>
</evidence>
<keyword evidence="13" id="KW-1185">Reference proteome</keyword>
<feature type="compositionally biased region" description="Acidic residues" evidence="9">
    <location>
        <begin position="71"/>
        <end position="81"/>
    </location>
</feature>
<dbReference type="Gene3D" id="1.10.10.1330">
    <property type="entry name" value="RNA polymerase sigma-54 factor, core-binding domain"/>
    <property type="match status" value="1"/>
</dbReference>
<evidence type="ECO:0000256" key="3">
    <source>
        <dbReference type="ARBA" id="ARBA00022679"/>
    </source>
</evidence>
<sequence length="494" mass="56910">MLRQSQQQKLLQKMSPQLIQFLKLLRVPTIEMEQRIKEEMEINPALVYESDAATSSSSENIFEDDNRSEDSGEDFQEEVSLQDDHADQVDIDDYLRSENDDGGYAYNNENDKNPYSYLKNDVDFHESLLEQMQMLSLSEKEEKIAEQIIGSINDDGYLSRSITAIVDDLAFSQNVSTTEEEVKSIIQRIQQFDPPGIAAYTLQECLIIQLKRIGKPRETIAIAISMLEKHYEAFVKKHFDRIKRSLHINDVQFREAMDMILKLNPKPGAAFENPTAVNKTYIIPDFFVDNNDGKIEVMLNSKNAPELRISPDFREMLNDFGRTDKKDKKNAEAITFIKQKLESAQWFINSIKQRQATLLQTMNTIVDLQKDFFLTGDETTLKPMILKDVAELTNLDISTVSRVANSKYVQTQFGTYSLKHFFSEKITLDSGKEVTNKEIKSILAEIIEGEDKDHPLRDEDLTDILLKKGYNISRRTVAKYREQLMIPVARLRKS</sequence>
<keyword evidence="7" id="KW-0238">DNA-binding</keyword>
<evidence type="ECO:0000256" key="6">
    <source>
        <dbReference type="ARBA" id="ARBA00023082"/>
    </source>
</evidence>
<evidence type="ECO:0000256" key="8">
    <source>
        <dbReference type="ARBA" id="ARBA00023163"/>
    </source>
</evidence>
<dbReference type="PRINTS" id="PR00045">
    <property type="entry name" value="SIGMA54FCT"/>
</dbReference>
<evidence type="ECO:0000259" key="11">
    <source>
        <dbReference type="Pfam" id="PF04963"/>
    </source>
</evidence>
<keyword evidence="4" id="KW-0548">Nucleotidyltransferase</keyword>
<comment type="similarity">
    <text evidence="1">Belongs to the sigma-54 factor family.</text>
</comment>
<dbReference type="InterPro" id="IPR007634">
    <property type="entry name" value="RNA_pol_sigma_54_DNA-bd"/>
</dbReference>
<evidence type="ECO:0000256" key="4">
    <source>
        <dbReference type="ARBA" id="ARBA00022695"/>
    </source>
</evidence>